<sequence length="84" mass="8967">MCSKVIVSTGMVATLNSGDACITVRTNMDSLTVRASSHGCENDYHMAVVLNTAIVLKQLGFNKVVKFIFEPGEEIIGGAVSMIM</sequence>
<evidence type="ECO:0000313" key="1">
    <source>
        <dbReference type="EMBL" id="MPQ61545.1"/>
    </source>
</evidence>
<dbReference type="RefSeq" id="WP_166520647.1">
    <property type="nucleotide sequence ID" value="NZ_SPSE01000016.1"/>
</dbReference>
<protein>
    <submittedName>
        <fullName evidence="1">Uncharacterized protein</fullName>
    </submittedName>
</protein>
<dbReference type="AlphaFoldDB" id="A0A5N7IYH6"/>
<reference evidence="1 2" key="1">
    <citation type="journal article" date="2019" name="Lett. Appl. Microbiol.">
        <title>A case of 'blown pack' spoilage of vacuum-packaged pork likely associated with Clostridium estertheticum in Canada.</title>
        <authorList>
            <person name="Zhang P."/>
            <person name="Ward P."/>
            <person name="McMullen L.M."/>
            <person name="Yang X."/>
        </authorList>
    </citation>
    <scope>NUCLEOTIDE SEQUENCE [LARGE SCALE GENOMIC DNA]</scope>
    <source>
        <strain evidence="1 2">MA19</strain>
    </source>
</reference>
<gene>
    <name evidence="1" type="ORF">E4V82_05390</name>
</gene>
<dbReference type="Proteomes" id="UP000342249">
    <property type="component" value="Unassembled WGS sequence"/>
</dbReference>
<name>A0A5N7IYH6_9CLOT</name>
<dbReference type="EMBL" id="SPSF01000015">
    <property type="protein sequence ID" value="MPQ61545.1"/>
    <property type="molecule type" value="Genomic_DNA"/>
</dbReference>
<dbReference type="SUPFAM" id="SSF53187">
    <property type="entry name" value="Zn-dependent exopeptidases"/>
    <property type="match status" value="1"/>
</dbReference>
<evidence type="ECO:0000313" key="2">
    <source>
        <dbReference type="Proteomes" id="UP000342249"/>
    </source>
</evidence>
<organism evidence="1 2">
    <name type="scientific">Clostridium estertheticum</name>
    <dbReference type="NCBI Taxonomy" id="238834"/>
    <lineage>
        <taxon>Bacteria</taxon>
        <taxon>Bacillati</taxon>
        <taxon>Bacillota</taxon>
        <taxon>Clostridia</taxon>
        <taxon>Eubacteriales</taxon>
        <taxon>Clostridiaceae</taxon>
        <taxon>Clostridium</taxon>
    </lineage>
</organism>
<accession>A0A5N7IYH6</accession>
<dbReference type="Gene3D" id="3.40.630.10">
    <property type="entry name" value="Zn peptidases"/>
    <property type="match status" value="1"/>
</dbReference>
<proteinExistence type="predicted"/>
<comment type="caution">
    <text evidence="1">The sequence shown here is derived from an EMBL/GenBank/DDBJ whole genome shotgun (WGS) entry which is preliminary data.</text>
</comment>